<dbReference type="InterPro" id="IPR046341">
    <property type="entry name" value="SET_dom_sf"/>
</dbReference>
<gene>
    <name evidence="2" type="ORF">UFOVP40_39</name>
</gene>
<dbReference type="CDD" id="cd08161">
    <property type="entry name" value="SET"/>
    <property type="match status" value="1"/>
</dbReference>
<proteinExistence type="predicted"/>
<dbReference type="InterPro" id="IPR001214">
    <property type="entry name" value="SET_dom"/>
</dbReference>
<accession>A0A6J5KM53</accession>
<reference evidence="2" key="1">
    <citation type="submission" date="2020-04" db="EMBL/GenBank/DDBJ databases">
        <authorList>
            <person name="Chiriac C."/>
            <person name="Salcher M."/>
            <person name="Ghai R."/>
            <person name="Kavagutti S V."/>
        </authorList>
    </citation>
    <scope>NUCLEOTIDE SEQUENCE</scope>
</reference>
<organism evidence="2">
    <name type="scientific">uncultured Caudovirales phage</name>
    <dbReference type="NCBI Taxonomy" id="2100421"/>
    <lineage>
        <taxon>Viruses</taxon>
        <taxon>Duplodnaviria</taxon>
        <taxon>Heunggongvirae</taxon>
        <taxon>Uroviricota</taxon>
        <taxon>Caudoviricetes</taxon>
        <taxon>Peduoviridae</taxon>
        <taxon>Maltschvirus</taxon>
        <taxon>Maltschvirus maltsch</taxon>
    </lineage>
</organism>
<name>A0A6J5KM53_9CAUD</name>
<dbReference type="EMBL" id="LR796170">
    <property type="protein sequence ID" value="CAB4123394.1"/>
    <property type="molecule type" value="Genomic_DNA"/>
</dbReference>
<feature type="domain" description="SET" evidence="1">
    <location>
        <begin position="188"/>
        <end position="273"/>
    </location>
</feature>
<dbReference type="SUPFAM" id="SSF82199">
    <property type="entry name" value="SET domain"/>
    <property type="match status" value="1"/>
</dbReference>
<dbReference type="PROSITE" id="PS50280">
    <property type="entry name" value="SET"/>
    <property type="match status" value="1"/>
</dbReference>
<sequence length="286" mass="31754">MLVERDNSALLTSEEHFSLREILPKLETAMLEMPQVSCPVIHRFSPGVYIREVCIPANTFAVGHYQNFEHLNVMLKGRVSVLNENGSVTELTAPLIFVGKPGRKIGYIHEDIVWWNIYQTEETDVEKLESRFITKSNEFNSQQLQLFKSEVDTADYKKLLGEFGFTEEQAREQAYNENDIASLPFGGYKIKVADSAIEGKGLFATADIVVGEIIAPARIEGMRTIAGRFANHSVAPNAIMMQSEGLNINLVALKPIAGCKGGKDGEEITVSYRDSLQLTLQLGKGV</sequence>
<evidence type="ECO:0000313" key="2">
    <source>
        <dbReference type="EMBL" id="CAB4123394.1"/>
    </source>
</evidence>
<evidence type="ECO:0000259" key="1">
    <source>
        <dbReference type="PROSITE" id="PS50280"/>
    </source>
</evidence>
<dbReference type="Gene3D" id="2.170.270.10">
    <property type="entry name" value="SET domain"/>
    <property type="match status" value="1"/>
</dbReference>
<protein>
    <submittedName>
        <fullName evidence="2">SET domain containing protein</fullName>
    </submittedName>
</protein>
<dbReference type="SMART" id="SM00317">
    <property type="entry name" value="SET"/>
    <property type="match status" value="1"/>
</dbReference>